<evidence type="ECO:0008006" key="4">
    <source>
        <dbReference type="Google" id="ProtNLM"/>
    </source>
</evidence>
<keyword evidence="3" id="KW-1185">Reference proteome</keyword>
<dbReference type="PANTHER" id="PTHR41248:SF1">
    <property type="entry name" value="NORD PROTEIN"/>
    <property type="match status" value="1"/>
</dbReference>
<reference evidence="2 3" key="1">
    <citation type="submission" date="2014-04" db="EMBL/GenBank/DDBJ databases">
        <title>Draft genome sequence of Hydrogenovibrio marinus MH-110, a model organism for aerobic H2 metabolism.</title>
        <authorList>
            <person name="Cha H.J."/>
            <person name="Jo B.H."/>
            <person name="Hwang B.H."/>
        </authorList>
    </citation>
    <scope>NUCLEOTIDE SEQUENCE [LARGE SCALE GENOMIC DNA]</scope>
    <source>
        <strain evidence="2 3">MH-110</strain>
    </source>
</reference>
<gene>
    <name evidence="2" type="ORF">EI16_12090</name>
</gene>
<dbReference type="SUPFAM" id="SSF53300">
    <property type="entry name" value="vWA-like"/>
    <property type="match status" value="1"/>
</dbReference>
<proteinExistence type="predicted"/>
<dbReference type="InterPro" id="IPR036465">
    <property type="entry name" value="vWFA_dom_sf"/>
</dbReference>
<name>A0A066ZQU5_HYDMR</name>
<comment type="caution">
    <text evidence="2">The sequence shown here is derived from an EMBL/GenBank/DDBJ whole genome shotgun (WGS) entry which is preliminary data.</text>
</comment>
<feature type="compositionally biased region" description="Low complexity" evidence="1">
    <location>
        <begin position="235"/>
        <end position="250"/>
    </location>
</feature>
<dbReference type="STRING" id="28885.EI16_12090"/>
<dbReference type="EMBL" id="JMIU01000002">
    <property type="protein sequence ID" value="KDN94634.1"/>
    <property type="molecule type" value="Genomic_DNA"/>
</dbReference>
<feature type="compositionally biased region" description="Basic and acidic residues" evidence="1">
    <location>
        <begin position="291"/>
        <end position="306"/>
    </location>
</feature>
<dbReference type="PANTHER" id="PTHR41248">
    <property type="entry name" value="NORD PROTEIN"/>
    <property type="match status" value="1"/>
</dbReference>
<dbReference type="Gene3D" id="3.40.50.410">
    <property type="entry name" value="von Willebrand factor, type A domain"/>
    <property type="match status" value="1"/>
</dbReference>
<dbReference type="RefSeq" id="WP_029913681.1">
    <property type="nucleotide sequence ID" value="NZ_JMIU01000002.1"/>
</dbReference>
<protein>
    <recommendedName>
        <fullName evidence="4">VWFA domain-containing protein</fullName>
    </recommendedName>
</protein>
<evidence type="ECO:0000313" key="2">
    <source>
        <dbReference type="EMBL" id="KDN94634.1"/>
    </source>
</evidence>
<sequence>MTKKFKNLKQSLASTMAGIASKAGLKLAFGKPRTNGKTVWVSDIPLNPSEDDYYSVVSDLIHEIGHIKYTDFSLDRKEHHLMPALSNVFEDVRIEKELQREFLGAKDFLEEGYKVIQARGQQVKPDTPANAFTTWLFFDHMVKENGREFWIPEREQSYDACITFGIDSELLDEVEALCDSKVPKLNSTADVIDLSREVIELLKQSQPEEQDPQPKPDSQDSEPEDSNDGDESDSSDNSQQDSNSGNSDGSNDPEDDSDDGANGQDANASDQSESDDQQVSDSNSNGSSKSGAKEIMESDVREQSPISLREEAQKVEGNVDQDNSAKAQLGNSQDIAVELRQNNGSGSRDNYYADTTVGDDMPAYTRIKSQHEGEIQRLRRDLIKRWQNQSKTRQRVNEFDGRFDCGEAIRCRVSGENNYLVKKAKTTNHKPAVCILADLSGSMNNSGKITTQAAALIAVAEACNAVGLPLNIIGFSDYAVNVKDWNMPMPKVRAKLGGMSYSINCTEITKAVFEGIKALSVRKEQKKILITMTDGAIGNDTPTVQNLLAFAEKHVPGEFESYGIGIGTHIGSIFSKGGCIDPKNMAQSILNILSQ</sequence>
<feature type="region of interest" description="Disordered" evidence="1">
    <location>
        <begin position="203"/>
        <end position="306"/>
    </location>
</feature>
<dbReference type="AlphaFoldDB" id="A0A066ZQU5"/>
<dbReference type="Proteomes" id="UP000027341">
    <property type="component" value="Unassembled WGS sequence"/>
</dbReference>
<organism evidence="2 3">
    <name type="scientific">Hydrogenovibrio marinus</name>
    <dbReference type="NCBI Taxonomy" id="28885"/>
    <lineage>
        <taxon>Bacteria</taxon>
        <taxon>Pseudomonadati</taxon>
        <taxon>Pseudomonadota</taxon>
        <taxon>Gammaproteobacteria</taxon>
        <taxon>Thiotrichales</taxon>
        <taxon>Piscirickettsiaceae</taxon>
        <taxon>Hydrogenovibrio</taxon>
    </lineage>
</organism>
<evidence type="ECO:0000256" key="1">
    <source>
        <dbReference type="SAM" id="MobiDB-lite"/>
    </source>
</evidence>
<feature type="compositionally biased region" description="Low complexity" evidence="1">
    <location>
        <begin position="279"/>
        <end position="290"/>
    </location>
</feature>
<evidence type="ECO:0000313" key="3">
    <source>
        <dbReference type="Proteomes" id="UP000027341"/>
    </source>
</evidence>
<feature type="compositionally biased region" description="Acidic residues" evidence="1">
    <location>
        <begin position="219"/>
        <end position="234"/>
    </location>
</feature>
<accession>A0A066ZQU5</accession>
<dbReference type="InterPro" id="IPR051928">
    <property type="entry name" value="NorD/CobT"/>
</dbReference>